<accession>A0A9P1J3I3</accession>
<organism evidence="1 2">
    <name type="scientific">Caenorhabditis angaria</name>
    <dbReference type="NCBI Taxonomy" id="860376"/>
    <lineage>
        <taxon>Eukaryota</taxon>
        <taxon>Metazoa</taxon>
        <taxon>Ecdysozoa</taxon>
        <taxon>Nematoda</taxon>
        <taxon>Chromadorea</taxon>
        <taxon>Rhabditida</taxon>
        <taxon>Rhabditina</taxon>
        <taxon>Rhabditomorpha</taxon>
        <taxon>Rhabditoidea</taxon>
        <taxon>Rhabditidae</taxon>
        <taxon>Peloderinae</taxon>
        <taxon>Caenorhabditis</taxon>
    </lineage>
</organism>
<evidence type="ECO:0000313" key="2">
    <source>
        <dbReference type="Proteomes" id="UP001152747"/>
    </source>
</evidence>
<reference evidence="1" key="1">
    <citation type="submission" date="2022-11" db="EMBL/GenBank/DDBJ databases">
        <authorList>
            <person name="Kikuchi T."/>
        </authorList>
    </citation>
    <scope>NUCLEOTIDE SEQUENCE</scope>
    <source>
        <strain evidence="1">PS1010</strain>
    </source>
</reference>
<sequence>MMNGGGGGDSEELSMSNLIPTFDRLQPWMLPMTATVPSPIQPRKISANDRLFEMRTPRPGEMIKEAVQMAVWPALPR</sequence>
<protein>
    <submittedName>
        <fullName evidence="1">Uncharacterized protein</fullName>
    </submittedName>
</protein>
<dbReference type="Proteomes" id="UP001152747">
    <property type="component" value="Unassembled WGS sequence"/>
</dbReference>
<dbReference type="OrthoDB" id="5783859at2759"/>
<gene>
    <name evidence="1" type="ORF">CAMP_LOCUS18659</name>
</gene>
<comment type="caution">
    <text evidence="1">The sequence shown here is derived from an EMBL/GenBank/DDBJ whole genome shotgun (WGS) entry which is preliminary data.</text>
</comment>
<name>A0A9P1J3I3_9PELO</name>
<dbReference type="AlphaFoldDB" id="A0A9P1J3I3"/>
<dbReference type="EMBL" id="CANHGI010000006">
    <property type="protein sequence ID" value="CAI5456022.1"/>
    <property type="molecule type" value="Genomic_DNA"/>
</dbReference>
<evidence type="ECO:0000313" key="1">
    <source>
        <dbReference type="EMBL" id="CAI5456022.1"/>
    </source>
</evidence>
<proteinExistence type="predicted"/>
<keyword evidence="2" id="KW-1185">Reference proteome</keyword>